<keyword evidence="3" id="KW-1185">Reference proteome</keyword>
<evidence type="ECO:0000256" key="1">
    <source>
        <dbReference type="HAMAP-Rule" id="MF_01548"/>
    </source>
</evidence>
<comment type="similarity">
    <text evidence="1">Belongs to the UPF0354 family.</text>
</comment>
<organism evidence="2 3">
    <name type="scientific">Alkalihalobacillus alcalophilus ATCC 27647 = CGMCC 1.3604</name>
    <dbReference type="NCBI Taxonomy" id="1218173"/>
    <lineage>
        <taxon>Bacteria</taxon>
        <taxon>Bacillati</taxon>
        <taxon>Bacillota</taxon>
        <taxon>Bacilli</taxon>
        <taxon>Bacillales</taxon>
        <taxon>Bacillaceae</taxon>
        <taxon>Alkalihalobacillus</taxon>
    </lineage>
</organism>
<name>A0A094YZ01_ALKAL</name>
<dbReference type="EMBL" id="ALPT02000005">
    <property type="protein sequence ID" value="KGA98747.1"/>
    <property type="molecule type" value="Genomic_DNA"/>
</dbReference>
<proteinExistence type="inferred from homology"/>
<protein>
    <recommendedName>
        <fullName evidence="1">UPF0354 protein BALCAV_0202230</fullName>
    </recommendedName>
</protein>
<comment type="caution">
    <text evidence="2">The sequence shown here is derived from an EMBL/GenBank/DDBJ whole genome shotgun (WGS) entry which is preliminary data.</text>
</comment>
<dbReference type="eggNOG" id="COG4848">
    <property type="taxonomic scope" value="Bacteria"/>
</dbReference>
<dbReference type="STRING" id="1218173.BALCAV_0202230"/>
<sequence length="278" mass="32199">MEMREFRKQIEEKLVHDDWTIQYDHKESTLRVEDKQLKKGVTLALKPLLAKWERGEFDSIDEVVRYVEIGLHSMKQQVQLRGNEKKILPVIRSTSFPTETKEGIKLIYHEHTAETRIYYALDLGESYTLINEEAINEAALSPEKIKEMALFNIRSLEQPINEDQVAGNTFYFLRAKDGYDASRILDQSLLDKMEQKVKGKLALAVPHQDVLIFADILNDTGYDVLAQIALQFFKDGRIPITALPFLYENGELEPTFILAQKNLKTHHQRRSKYGTIMS</sequence>
<dbReference type="RefSeq" id="WP_040323395.1">
    <property type="nucleotide sequence ID" value="NZ_ALPT02000005.1"/>
</dbReference>
<evidence type="ECO:0000313" key="2">
    <source>
        <dbReference type="EMBL" id="KGA98747.1"/>
    </source>
</evidence>
<dbReference type="InterPro" id="IPR010838">
    <property type="entry name" value="DUF1444"/>
</dbReference>
<reference evidence="2 3" key="1">
    <citation type="journal article" date="2014" name="Genome Announc.">
        <title>Draft Genome Sequence of Bacillus alcalophilus AV1934, a Classic Alkaliphile Isolated from Human Feces in 1934.</title>
        <authorList>
            <person name="Attie O."/>
            <person name="Jayaprakash A."/>
            <person name="Shah H."/>
            <person name="Paulsen I.T."/>
            <person name="Morino M."/>
            <person name="Takahashi Y."/>
            <person name="Narumi I."/>
            <person name="Sachidanandam R."/>
            <person name="Satoh K."/>
            <person name="Ito M."/>
            <person name="Krulwich T.A."/>
        </authorList>
    </citation>
    <scope>NUCLEOTIDE SEQUENCE [LARGE SCALE GENOMIC DNA]</scope>
    <source>
        <strain evidence="2 3">AV1934</strain>
    </source>
</reference>
<accession>A0A094YZ01</accession>
<dbReference type="HAMAP" id="MF_01548">
    <property type="entry name" value="UPF0354"/>
    <property type="match status" value="1"/>
</dbReference>
<gene>
    <name evidence="2" type="ORF">BALCAV_0202230</name>
</gene>
<dbReference type="Pfam" id="PF07285">
    <property type="entry name" value="DUF1444"/>
    <property type="match status" value="1"/>
</dbReference>
<dbReference type="PIRSF" id="PIRSF012562">
    <property type="entry name" value="UCP012562"/>
    <property type="match status" value="1"/>
</dbReference>
<evidence type="ECO:0000313" key="3">
    <source>
        <dbReference type="Proteomes" id="UP000002754"/>
    </source>
</evidence>
<dbReference type="NCBIfam" id="NF010189">
    <property type="entry name" value="PRK13668.1"/>
    <property type="match status" value="1"/>
</dbReference>
<dbReference type="Proteomes" id="UP000002754">
    <property type="component" value="Unassembled WGS sequence"/>
</dbReference>
<dbReference type="AlphaFoldDB" id="A0A094YZ01"/>